<name>A0A2U1NGZ3_ARTAN</name>
<reference evidence="1 2" key="1">
    <citation type="journal article" date="2018" name="Mol. Plant">
        <title>The genome of Artemisia annua provides insight into the evolution of Asteraceae family and artemisinin biosynthesis.</title>
        <authorList>
            <person name="Shen Q."/>
            <person name="Zhang L."/>
            <person name="Liao Z."/>
            <person name="Wang S."/>
            <person name="Yan T."/>
            <person name="Shi P."/>
            <person name="Liu M."/>
            <person name="Fu X."/>
            <person name="Pan Q."/>
            <person name="Wang Y."/>
            <person name="Lv Z."/>
            <person name="Lu X."/>
            <person name="Zhang F."/>
            <person name="Jiang W."/>
            <person name="Ma Y."/>
            <person name="Chen M."/>
            <person name="Hao X."/>
            <person name="Li L."/>
            <person name="Tang Y."/>
            <person name="Lv G."/>
            <person name="Zhou Y."/>
            <person name="Sun X."/>
            <person name="Brodelius P.E."/>
            <person name="Rose J.K.C."/>
            <person name="Tang K."/>
        </authorList>
    </citation>
    <scope>NUCLEOTIDE SEQUENCE [LARGE SCALE GENOMIC DNA]</scope>
    <source>
        <strain evidence="2">cv. Huhao1</strain>
        <tissue evidence="1">Leaf</tissue>
    </source>
</reference>
<proteinExistence type="predicted"/>
<dbReference type="AlphaFoldDB" id="A0A2U1NGZ3"/>
<organism evidence="1 2">
    <name type="scientific">Artemisia annua</name>
    <name type="common">Sweet wormwood</name>
    <dbReference type="NCBI Taxonomy" id="35608"/>
    <lineage>
        <taxon>Eukaryota</taxon>
        <taxon>Viridiplantae</taxon>
        <taxon>Streptophyta</taxon>
        <taxon>Embryophyta</taxon>
        <taxon>Tracheophyta</taxon>
        <taxon>Spermatophyta</taxon>
        <taxon>Magnoliopsida</taxon>
        <taxon>eudicotyledons</taxon>
        <taxon>Gunneridae</taxon>
        <taxon>Pentapetalae</taxon>
        <taxon>asterids</taxon>
        <taxon>campanulids</taxon>
        <taxon>Asterales</taxon>
        <taxon>Asteraceae</taxon>
        <taxon>Asteroideae</taxon>
        <taxon>Anthemideae</taxon>
        <taxon>Artemisiinae</taxon>
        <taxon>Artemisia</taxon>
    </lineage>
</organism>
<dbReference type="Proteomes" id="UP000245207">
    <property type="component" value="Unassembled WGS sequence"/>
</dbReference>
<evidence type="ECO:0000313" key="1">
    <source>
        <dbReference type="EMBL" id="PWA72782.1"/>
    </source>
</evidence>
<dbReference type="EMBL" id="PKPP01002843">
    <property type="protein sequence ID" value="PWA72782.1"/>
    <property type="molecule type" value="Genomic_DNA"/>
</dbReference>
<evidence type="ECO:0000313" key="2">
    <source>
        <dbReference type="Proteomes" id="UP000245207"/>
    </source>
</evidence>
<protein>
    <submittedName>
        <fullName evidence="1">Uncharacterized protein</fullName>
    </submittedName>
</protein>
<sequence length="57" mass="6366">MKRNTKEVKRDIHLSSASMDDLLDGDEDYQSNLNLIGASLGITLDGNPARSKNDVFW</sequence>
<comment type="caution">
    <text evidence="1">The sequence shown here is derived from an EMBL/GenBank/DDBJ whole genome shotgun (WGS) entry which is preliminary data.</text>
</comment>
<gene>
    <name evidence="1" type="ORF">CTI12_AA267610</name>
</gene>
<accession>A0A2U1NGZ3</accession>
<keyword evidence="2" id="KW-1185">Reference proteome</keyword>